<dbReference type="PANTHER" id="PTHR15238:SF1">
    <property type="entry name" value="LARGE RIBOSOMAL SUBUNIT PROTEIN BL33M"/>
    <property type="match status" value="1"/>
</dbReference>
<dbReference type="SUPFAM" id="SSF57829">
    <property type="entry name" value="Zn-binding ribosomal proteins"/>
    <property type="match status" value="1"/>
</dbReference>
<sequence length="55" mass="6708">MASKKKGNRIVIRLKSTESGHFYLTEKNRKNDTARLELRRYDPFVRRHVLYKEEK</sequence>
<keyword evidence="3 5" id="KW-0687">Ribonucleoprotein</keyword>
<protein>
    <recommendedName>
        <fullName evidence="4 5">Large ribosomal subunit protein bL33</fullName>
    </recommendedName>
</protein>
<dbReference type="Pfam" id="PF00471">
    <property type="entry name" value="Ribosomal_L33"/>
    <property type="match status" value="1"/>
</dbReference>
<dbReference type="NCBIfam" id="NF001860">
    <property type="entry name" value="PRK00595.1"/>
    <property type="match status" value="1"/>
</dbReference>
<evidence type="ECO:0000256" key="3">
    <source>
        <dbReference type="ARBA" id="ARBA00023274"/>
    </source>
</evidence>
<organism evidence="6 7">
    <name type="scientific">Candidatus Thermofonsia Clade 3 bacterium</name>
    <dbReference type="NCBI Taxonomy" id="2364212"/>
    <lineage>
        <taxon>Bacteria</taxon>
        <taxon>Bacillati</taxon>
        <taxon>Chloroflexota</taxon>
        <taxon>Candidatus Thermofontia</taxon>
        <taxon>Candidatus Thermofonsia Clade 3</taxon>
    </lineage>
</organism>
<evidence type="ECO:0000313" key="6">
    <source>
        <dbReference type="EMBL" id="PJF47692.1"/>
    </source>
</evidence>
<dbReference type="GO" id="GO:0022625">
    <property type="term" value="C:cytosolic large ribosomal subunit"/>
    <property type="evidence" value="ECO:0007669"/>
    <property type="project" value="TreeGrafter"/>
</dbReference>
<comment type="similarity">
    <text evidence="1 5">Belongs to the bacterial ribosomal protein bL33 family.</text>
</comment>
<evidence type="ECO:0000256" key="2">
    <source>
        <dbReference type="ARBA" id="ARBA00022980"/>
    </source>
</evidence>
<evidence type="ECO:0000256" key="4">
    <source>
        <dbReference type="ARBA" id="ARBA00035176"/>
    </source>
</evidence>
<keyword evidence="2 5" id="KW-0689">Ribosomal protein</keyword>
<reference evidence="6 7" key="1">
    <citation type="submission" date="2017-11" db="EMBL/GenBank/DDBJ databases">
        <title>Evolution of Phototrophy in the Chloroflexi Phylum Driven by Horizontal Gene Transfer.</title>
        <authorList>
            <person name="Ward L.M."/>
            <person name="Hemp J."/>
            <person name="Shih P.M."/>
            <person name="Mcglynn S.E."/>
            <person name="Fischer W."/>
        </authorList>
    </citation>
    <scope>NUCLEOTIDE SEQUENCE [LARGE SCALE GENOMIC DNA]</scope>
    <source>
        <strain evidence="6">JP3_7</strain>
    </source>
</reference>
<dbReference type="InterPro" id="IPR001705">
    <property type="entry name" value="Ribosomal_bL33"/>
</dbReference>
<dbReference type="InterPro" id="IPR011332">
    <property type="entry name" value="Ribosomal_zn-bd"/>
</dbReference>
<dbReference type="InterPro" id="IPR038584">
    <property type="entry name" value="Ribosomal_bL33_sf"/>
</dbReference>
<dbReference type="Gene3D" id="2.20.28.120">
    <property type="entry name" value="Ribosomal protein L33"/>
    <property type="match status" value="1"/>
</dbReference>
<dbReference type="NCBIfam" id="TIGR01023">
    <property type="entry name" value="rpmG_bact"/>
    <property type="match status" value="1"/>
</dbReference>
<evidence type="ECO:0000313" key="7">
    <source>
        <dbReference type="Proteomes" id="UP000230790"/>
    </source>
</evidence>
<dbReference type="HAMAP" id="MF_00294">
    <property type="entry name" value="Ribosomal_bL33"/>
    <property type="match status" value="1"/>
</dbReference>
<evidence type="ECO:0000256" key="1">
    <source>
        <dbReference type="ARBA" id="ARBA00007596"/>
    </source>
</evidence>
<gene>
    <name evidence="5 6" type="primary">rpmG</name>
    <name evidence="6" type="ORF">CUN48_07410</name>
</gene>
<evidence type="ECO:0000256" key="5">
    <source>
        <dbReference type="HAMAP-Rule" id="MF_00294"/>
    </source>
</evidence>
<dbReference type="Proteomes" id="UP000230790">
    <property type="component" value="Unassembled WGS sequence"/>
</dbReference>
<name>A0A2M8QD59_9CHLR</name>
<dbReference type="AlphaFoldDB" id="A0A2M8QD59"/>
<dbReference type="GO" id="GO:0003735">
    <property type="term" value="F:structural constituent of ribosome"/>
    <property type="evidence" value="ECO:0007669"/>
    <property type="project" value="InterPro"/>
</dbReference>
<dbReference type="EMBL" id="PGTN01000038">
    <property type="protein sequence ID" value="PJF47692.1"/>
    <property type="molecule type" value="Genomic_DNA"/>
</dbReference>
<comment type="caution">
    <text evidence="6">The sequence shown here is derived from an EMBL/GenBank/DDBJ whole genome shotgun (WGS) entry which is preliminary data.</text>
</comment>
<dbReference type="PANTHER" id="PTHR15238">
    <property type="entry name" value="54S RIBOSOMAL PROTEIN L39, MITOCHONDRIAL"/>
    <property type="match status" value="1"/>
</dbReference>
<proteinExistence type="inferred from homology"/>
<dbReference type="GO" id="GO:0006412">
    <property type="term" value="P:translation"/>
    <property type="evidence" value="ECO:0007669"/>
    <property type="project" value="UniProtKB-UniRule"/>
</dbReference>
<accession>A0A2M8QD59</accession>